<name>A0A1G2QDF6_9BACT</name>
<reference evidence="2 3" key="1">
    <citation type="journal article" date="2016" name="Nat. Commun.">
        <title>Thousands of microbial genomes shed light on interconnected biogeochemical processes in an aquifer system.</title>
        <authorList>
            <person name="Anantharaman K."/>
            <person name="Brown C.T."/>
            <person name="Hug L.A."/>
            <person name="Sharon I."/>
            <person name="Castelle C.J."/>
            <person name="Probst A.J."/>
            <person name="Thomas B.C."/>
            <person name="Singh A."/>
            <person name="Wilkins M.J."/>
            <person name="Karaoz U."/>
            <person name="Brodie E.L."/>
            <person name="Williams K.H."/>
            <person name="Hubbard S.S."/>
            <person name="Banfield J.F."/>
        </authorList>
    </citation>
    <scope>NUCLEOTIDE SEQUENCE [LARGE SCALE GENOMIC DNA]</scope>
</reference>
<proteinExistence type="predicted"/>
<gene>
    <name evidence="2" type="ORF">A2571_02055</name>
</gene>
<sequence length="146" mass="15558">MIKISKIIFGQVCLGLLGLSILVGAQIPAVALAAETPSKFIICGQTEDNCNFDNLKQLVNIVIEFVIFELAMPIAVIAIMYAGFLFVFHGDQSGERQKAISIFKNMGIGLVLMLAAYIIVKAVVVGLVGSSPASGVGQSLLNLFRQ</sequence>
<comment type="caution">
    <text evidence="2">The sequence shown here is derived from an EMBL/GenBank/DDBJ whole genome shotgun (WGS) entry which is preliminary data.</text>
</comment>
<dbReference type="STRING" id="1802438.A2571_02055"/>
<feature type="transmembrane region" description="Helical" evidence="1">
    <location>
        <begin position="108"/>
        <end position="129"/>
    </location>
</feature>
<dbReference type="Proteomes" id="UP000177043">
    <property type="component" value="Unassembled WGS sequence"/>
</dbReference>
<organism evidence="2 3">
    <name type="scientific">Candidatus Vogelbacteria bacterium RIFOXYD1_FULL_44_32</name>
    <dbReference type="NCBI Taxonomy" id="1802438"/>
    <lineage>
        <taxon>Bacteria</taxon>
        <taxon>Candidatus Vogeliibacteriota</taxon>
    </lineage>
</organism>
<keyword evidence="1" id="KW-1133">Transmembrane helix</keyword>
<protein>
    <recommendedName>
        <fullName evidence="4">TrbC/VIRB2 family protein</fullName>
    </recommendedName>
</protein>
<keyword evidence="1" id="KW-0812">Transmembrane</keyword>
<dbReference type="EMBL" id="MHTJ01000003">
    <property type="protein sequence ID" value="OHA58537.1"/>
    <property type="molecule type" value="Genomic_DNA"/>
</dbReference>
<evidence type="ECO:0000313" key="2">
    <source>
        <dbReference type="EMBL" id="OHA58537.1"/>
    </source>
</evidence>
<evidence type="ECO:0000313" key="3">
    <source>
        <dbReference type="Proteomes" id="UP000177043"/>
    </source>
</evidence>
<evidence type="ECO:0000256" key="1">
    <source>
        <dbReference type="SAM" id="Phobius"/>
    </source>
</evidence>
<dbReference type="Pfam" id="PF18895">
    <property type="entry name" value="T4SS_pilin"/>
    <property type="match status" value="1"/>
</dbReference>
<evidence type="ECO:0008006" key="4">
    <source>
        <dbReference type="Google" id="ProtNLM"/>
    </source>
</evidence>
<feature type="transmembrane region" description="Helical" evidence="1">
    <location>
        <begin position="57"/>
        <end position="88"/>
    </location>
</feature>
<accession>A0A1G2QDF6</accession>
<dbReference type="InterPro" id="IPR043993">
    <property type="entry name" value="T4SS_pilin"/>
</dbReference>
<keyword evidence="1" id="KW-0472">Membrane</keyword>
<dbReference type="AlphaFoldDB" id="A0A1G2QDF6"/>